<dbReference type="GO" id="GO:0032259">
    <property type="term" value="P:methylation"/>
    <property type="evidence" value="ECO:0007669"/>
    <property type="project" value="UniProtKB-KW"/>
</dbReference>
<dbReference type="KEGG" id="amq:AMETH_6588"/>
<accession>A0A076N768</accession>
<dbReference type="RefSeq" id="WP_017985451.1">
    <property type="nucleotide sequence ID" value="NZ_AQUL01000001.1"/>
</dbReference>
<evidence type="ECO:0000256" key="1">
    <source>
        <dbReference type="ARBA" id="ARBA00022603"/>
    </source>
</evidence>
<dbReference type="OrthoDB" id="7063113at2"/>
<dbReference type="Proteomes" id="UP000062973">
    <property type="component" value="Chromosome"/>
</dbReference>
<reference evidence="3 4" key="1">
    <citation type="submission" date="2014-07" db="EMBL/GenBank/DDBJ databases">
        <title>Whole Genome Sequence of the Amycolatopsis methanolica 239.</title>
        <authorList>
            <person name="Tang B."/>
        </authorList>
    </citation>
    <scope>NUCLEOTIDE SEQUENCE [LARGE SCALE GENOMIC DNA]</scope>
    <source>
        <strain evidence="3 4">239</strain>
    </source>
</reference>
<dbReference type="Pfam" id="PF04072">
    <property type="entry name" value="LCM"/>
    <property type="match status" value="1"/>
</dbReference>
<dbReference type="PANTHER" id="PTHR43619:SF2">
    <property type="entry name" value="S-ADENOSYL-L-METHIONINE-DEPENDENT METHYLTRANSFERASES SUPERFAMILY PROTEIN"/>
    <property type="match status" value="1"/>
</dbReference>
<dbReference type="eggNOG" id="COG3315">
    <property type="taxonomic scope" value="Bacteria"/>
</dbReference>
<keyword evidence="2 3" id="KW-0808">Transferase</keyword>
<keyword evidence="1 3" id="KW-0489">Methyltransferase</keyword>
<dbReference type="Gene3D" id="3.40.50.150">
    <property type="entry name" value="Vaccinia Virus protein VP39"/>
    <property type="match status" value="1"/>
</dbReference>
<dbReference type="PANTHER" id="PTHR43619">
    <property type="entry name" value="S-ADENOSYL-L-METHIONINE-DEPENDENT METHYLTRANSFERASE YKTD-RELATED"/>
    <property type="match status" value="1"/>
</dbReference>
<dbReference type="GO" id="GO:0008168">
    <property type="term" value="F:methyltransferase activity"/>
    <property type="evidence" value="ECO:0007669"/>
    <property type="project" value="UniProtKB-KW"/>
</dbReference>
<dbReference type="InterPro" id="IPR007213">
    <property type="entry name" value="Ppm1/Ppm2/Tcmp"/>
</dbReference>
<evidence type="ECO:0000313" key="3">
    <source>
        <dbReference type="EMBL" id="AIJ26680.1"/>
    </source>
</evidence>
<dbReference type="STRING" id="1068978.AMETH_6588"/>
<proteinExistence type="predicted"/>
<gene>
    <name evidence="3" type="ORF">AMETH_6588</name>
</gene>
<dbReference type="HOGENOM" id="CLU_082645_0_0_11"/>
<sequence>MARRSETISPTAHYTGFVWVRSGLSDPAFATAEGRILHGLLRPLMAASGALGGPTLDGFLLARHRLIDRLLTDAVERDGITQVVEIAAGLSARGWRFTRRHPGLTYLEADLPDMAERKRRTLCGALPAGPGHRVAELDVLDETGLDRLVADLDPARGLVIVTEGLVNYFDEPAVRAMWARFARALGRFERGRYLSDLHLATPDFAVRAFARALSAFVRGQVHLHFTGAAEAEAALLAAGFGRAVLHVPPETGLVRVIEATP</sequence>
<dbReference type="SUPFAM" id="SSF53335">
    <property type="entry name" value="S-adenosyl-L-methionine-dependent methyltransferases"/>
    <property type="match status" value="1"/>
</dbReference>
<dbReference type="InterPro" id="IPR029063">
    <property type="entry name" value="SAM-dependent_MTases_sf"/>
</dbReference>
<evidence type="ECO:0000313" key="4">
    <source>
        <dbReference type="Proteomes" id="UP000062973"/>
    </source>
</evidence>
<name>A0A076N768_AMYME</name>
<dbReference type="AlphaFoldDB" id="A0A076N768"/>
<organism evidence="3 4">
    <name type="scientific">Amycolatopsis methanolica 239</name>
    <dbReference type="NCBI Taxonomy" id="1068978"/>
    <lineage>
        <taxon>Bacteria</taxon>
        <taxon>Bacillati</taxon>
        <taxon>Actinomycetota</taxon>
        <taxon>Actinomycetes</taxon>
        <taxon>Pseudonocardiales</taxon>
        <taxon>Pseudonocardiaceae</taxon>
        <taxon>Amycolatopsis</taxon>
        <taxon>Amycolatopsis methanolica group</taxon>
    </lineage>
</organism>
<dbReference type="EMBL" id="CP009110">
    <property type="protein sequence ID" value="AIJ26680.1"/>
    <property type="molecule type" value="Genomic_DNA"/>
</dbReference>
<keyword evidence="4" id="KW-1185">Reference proteome</keyword>
<evidence type="ECO:0000256" key="2">
    <source>
        <dbReference type="ARBA" id="ARBA00022679"/>
    </source>
</evidence>
<protein>
    <submittedName>
        <fullName evidence="3">Putative O-methyltransferase</fullName>
    </submittedName>
</protein>